<protein>
    <submittedName>
        <fullName evidence="1">Uncharacterized protein</fullName>
    </submittedName>
</protein>
<reference evidence="1" key="1">
    <citation type="submission" date="2014-11" db="EMBL/GenBank/DDBJ databases">
        <authorList>
            <person name="Amaro Gonzalez C."/>
        </authorList>
    </citation>
    <scope>NUCLEOTIDE SEQUENCE</scope>
</reference>
<dbReference type="EMBL" id="GBXM01033939">
    <property type="protein sequence ID" value="JAH74638.1"/>
    <property type="molecule type" value="Transcribed_RNA"/>
</dbReference>
<reference evidence="1" key="2">
    <citation type="journal article" date="2015" name="Fish Shellfish Immunol.">
        <title>Early steps in the European eel (Anguilla anguilla)-Vibrio vulnificus interaction in the gills: Role of the RtxA13 toxin.</title>
        <authorList>
            <person name="Callol A."/>
            <person name="Pajuelo D."/>
            <person name="Ebbesson L."/>
            <person name="Teles M."/>
            <person name="MacKenzie S."/>
            <person name="Amaro C."/>
        </authorList>
    </citation>
    <scope>NUCLEOTIDE SEQUENCE</scope>
</reference>
<evidence type="ECO:0000313" key="1">
    <source>
        <dbReference type="EMBL" id="JAH74638.1"/>
    </source>
</evidence>
<organism evidence="1">
    <name type="scientific">Anguilla anguilla</name>
    <name type="common">European freshwater eel</name>
    <name type="synonym">Muraena anguilla</name>
    <dbReference type="NCBI Taxonomy" id="7936"/>
    <lineage>
        <taxon>Eukaryota</taxon>
        <taxon>Metazoa</taxon>
        <taxon>Chordata</taxon>
        <taxon>Craniata</taxon>
        <taxon>Vertebrata</taxon>
        <taxon>Euteleostomi</taxon>
        <taxon>Actinopterygii</taxon>
        <taxon>Neopterygii</taxon>
        <taxon>Teleostei</taxon>
        <taxon>Anguilliformes</taxon>
        <taxon>Anguillidae</taxon>
        <taxon>Anguilla</taxon>
    </lineage>
</organism>
<accession>A0A0E9VBP6</accession>
<proteinExistence type="predicted"/>
<dbReference type="AlphaFoldDB" id="A0A0E9VBP6"/>
<name>A0A0E9VBP6_ANGAN</name>
<sequence length="19" mass="2369">MHSYKSLLVHIQYRKKSLH</sequence>